<feature type="domain" description="HTH cro/C1-type" evidence="3">
    <location>
        <begin position="12"/>
        <end position="68"/>
    </location>
</feature>
<feature type="compositionally biased region" description="Low complexity" evidence="1">
    <location>
        <begin position="113"/>
        <end position="131"/>
    </location>
</feature>
<protein>
    <submittedName>
        <fullName evidence="4">Helix-turn-helix transcriptional regulator</fullName>
    </submittedName>
</protein>
<keyword evidence="2" id="KW-0812">Transmembrane</keyword>
<dbReference type="Proteomes" id="UP001501638">
    <property type="component" value="Unassembled WGS sequence"/>
</dbReference>
<keyword evidence="2" id="KW-1133">Transmembrane helix</keyword>
<evidence type="ECO:0000256" key="2">
    <source>
        <dbReference type="SAM" id="Phobius"/>
    </source>
</evidence>
<keyword evidence="2" id="KW-0472">Membrane</keyword>
<reference evidence="4 5" key="1">
    <citation type="journal article" date="2019" name="Int. J. Syst. Evol. Microbiol.">
        <title>The Global Catalogue of Microorganisms (GCM) 10K type strain sequencing project: providing services to taxonomists for standard genome sequencing and annotation.</title>
        <authorList>
            <consortium name="The Broad Institute Genomics Platform"/>
            <consortium name="The Broad Institute Genome Sequencing Center for Infectious Disease"/>
            <person name="Wu L."/>
            <person name="Ma J."/>
        </authorList>
    </citation>
    <scope>NUCLEOTIDE SEQUENCE [LARGE SCALE GENOMIC DNA]</scope>
    <source>
        <strain evidence="4 5">JCM 6305</strain>
    </source>
</reference>
<gene>
    <name evidence="4" type="ORF">GCM10010405_22270</name>
</gene>
<accession>A0ABN3JRQ6</accession>
<dbReference type="InterPro" id="IPR010982">
    <property type="entry name" value="Lambda_DNA-bd_dom_sf"/>
</dbReference>
<evidence type="ECO:0000313" key="4">
    <source>
        <dbReference type="EMBL" id="GAA2438462.1"/>
    </source>
</evidence>
<evidence type="ECO:0000313" key="5">
    <source>
        <dbReference type="Proteomes" id="UP001501638"/>
    </source>
</evidence>
<dbReference type="Gene3D" id="1.10.260.40">
    <property type="entry name" value="lambda repressor-like DNA-binding domains"/>
    <property type="match status" value="1"/>
</dbReference>
<name>A0ABN3JRQ6_9ACTN</name>
<dbReference type="EMBL" id="BAAASZ010000017">
    <property type="protein sequence ID" value="GAA2438462.1"/>
    <property type="molecule type" value="Genomic_DNA"/>
</dbReference>
<evidence type="ECO:0000256" key="1">
    <source>
        <dbReference type="SAM" id="MobiDB-lite"/>
    </source>
</evidence>
<feature type="region of interest" description="Disordered" evidence="1">
    <location>
        <begin position="187"/>
        <end position="268"/>
    </location>
</feature>
<organism evidence="4 5">
    <name type="scientific">Streptomyces macrosporus</name>
    <dbReference type="NCBI Taxonomy" id="44032"/>
    <lineage>
        <taxon>Bacteria</taxon>
        <taxon>Bacillati</taxon>
        <taxon>Actinomycetota</taxon>
        <taxon>Actinomycetes</taxon>
        <taxon>Kitasatosporales</taxon>
        <taxon>Streptomycetaceae</taxon>
        <taxon>Streptomyces</taxon>
    </lineage>
</organism>
<dbReference type="Pfam" id="PF13560">
    <property type="entry name" value="HTH_31"/>
    <property type="match status" value="1"/>
</dbReference>
<dbReference type="SMART" id="SM00530">
    <property type="entry name" value="HTH_XRE"/>
    <property type="match status" value="1"/>
</dbReference>
<keyword evidence="5" id="KW-1185">Reference proteome</keyword>
<dbReference type="InterPro" id="IPR001387">
    <property type="entry name" value="Cro/C1-type_HTH"/>
</dbReference>
<proteinExistence type="predicted"/>
<feature type="transmembrane region" description="Helical" evidence="2">
    <location>
        <begin position="164"/>
        <end position="186"/>
    </location>
</feature>
<feature type="region of interest" description="Disordered" evidence="1">
    <location>
        <begin position="83"/>
        <end position="158"/>
    </location>
</feature>
<feature type="compositionally biased region" description="Gly residues" evidence="1">
    <location>
        <begin position="238"/>
        <end position="255"/>
    </location>
</feature>
<sequence length="471" mass="48808">MAVRETEEFAEYLRGLKERSGHSYGTLARRLHTSTSTLHRYCNGAAVPARYAPVERLARLCGASPEELLELHRRWLRADAMRGRMESERQTPPAGAAPDRGPEPAPVPEPDAPESAPEPASGAGASDPAPETRSEPASPPDPGASTTEPAPPASAPSRWRRRRLWPVAAVLVVALVLAVTAVLQAAPGRSDRGRPSAAGGAAPPGAAASPSATASPSASSSASPSTSASPSASDGKGGRGGGPGPSASRGPGGGQRESPHGDAPGAAPLSWTARSHVWRHGCDHRYLIDLPPSRVPPPPIEQDAAGWARSLGAVHGGETIVEATVHGTGRTPVVVEAVHVRVAARRTPLARSSFEMNNGCGGSLSPAAFSVDLDAPRPLVKPMDGYDGDAGKALPAVRLPYRVTADDPLALRIEARTEGCDCDWYVEVEWSSGNDSGTLRVDDGGRPFRTSAAKGRPAYGWSVENGVWAGG</sequence>
<comment type="caution">
    <text evidence="4">The sequence shown here is derived from an EMBL/GenBank/DDBJ whole genome shotgun (WGS) entry which is preliminary data.</text>
</comment>
<dbReference type="CDD" id="cd00093">
    <property type="entry name" value="HTH_XRE"/>
    <property type="match status" value="1"/>
</dbReference>
<feature type="compositionally biased region" description="Low complexity" evidence="1">
    <location>
        <begin position="195"/>
        <end position="234"/>
    </location>
</feature>
<dbReference type="RefSeq" id="WP_344322032.1">
    <property type="nucleotide sequence ID" value="NZ_BAAASZ010000017.1"/>
</dbReference>
<evidence type="ECO:0000259" key="3">
    <source>
        <dbReference type="SMART" id="SM00530"/>
    </source>
</evidence>
<dbReference type="SUPFAM" id="SSF47413">
    <property type="entry name" value="lambda repressor-like DNA-binding domains"/>
    <property type="match status" value="1"/>
</dbReference>